<feature type="transmembrane region" description="Helical" evidence="24">
    <location>
        <begin position="106"/>
        <end position="126"/>
    </location>
</feature>
<evidence type="ECO:0000256" key="9">
    <source>
        <dbReference type="ARBA" id="ARBA00022516"/>
    </source>
</evidence>
<evidence type="ECO:0000256" key="14">
    <source>
        <dbReference type="ARBA" id="ARBA00023098"/>
    </source>
</evidence>
<feature type="transmembrane region" description="Helical" evidence="24">
    <location>
        <begin position="132"/>
        <end position="153"/>
    </location>
</feature>
<evidence type="ECO:0000313" key="25">
    <source>
        <dbReference type="EMBL" id="MBB4118819.1"/>
    </source>
</evidence>
<evidence type="ECO:0000256" key="12">
    <source>
        <dbReference type="ARBA" id="ARBA00022695"/>
    </source>
</evidence>
<dbReference type="Pfam" id="PF01148">
    <property type="entry name" value="CTP_transf_1"/>
    <property type="match status" value="1"/>
</dbReference>
<keyword evidence="11 24" id="KW-0812">Transmembrane</keyword>
<evidence type="ECO:0000256" key="8">
    <source>
        <dbReference type="ARBA" id="ARBA00022475"/>
    </source>
</evidence>
<accession>A0A840EKB6</accession>
<comment type="pathway">
    <text evidence="3">Phospholipid metabolism; CDP-diacylglycerol biosynthesis; CDP-diacylglycerol from sn-glycerol 3-phosphate: step 3/3.</text>
</comment>
<proteinExistence type="inferred from homology"/>
<reference evidence="25 26" key="1">
    <citation type="submission" date="2020-08" db="EMBL/GenBank/DDBJ databases">
        <title>Genomic Encyclopedia of Type Strains, Phase IV (KMG-IV): sequencing the most valuable type-strain genomes for metagenomic binning, comparative biology and taxonomic classification.</title>
        <authorList>
            <person name="Goeker M."/>
        </authorList>
    </citation>
    <scope>NUCLEOTIDE SEQUENCE [LARGE SCALE GENOMIC DNA]</scope>
    <source>
        <strain evidence="25 26">DSM 29568</strain>
    </source>
</reference>
<evidence type="ECO:0000256" key="2">
    <source>
        <dbReference type="ARBA" id="ARBA00004651"/>
    </source>
</evidence>
<dbReference type="AlphaFoldDB" id="A0A840EKB6"/>
<evidence type="ECO:0000256" key="23">
    <source>
        <dbReference type="ARBA" id="ARBA00033406"/>
    </source>
</evidence>
<evidence type="ECO:0000256" key="18">
    <source>
        <dbReference type="ARBA" id="ARBA00029893"/>
    </source>
</evidence>
<feature type="transmembrane region" description="Helical" evidence="24">
    <location>
        <begin position="12"/>
        <end position="41"/>
    </location>
</feature>
<evidence type="ECO:0000256" key="1">
    <source>
        <dbReference type="ARBA" id="ARBA00001698"/>
    </source>
</evidence>
<dbReference type="Proteomes" id="UP000553034">
    <property type="component" value="Unassembled WGS sequence"/>
</dbReference>
<comment type="pathway">
    <text evidence="4">Lipid metabolism.</text>
</comment>
<dbReference type="GO" id="GO:0005886">
    <property type="term" value="C:plasma membrane"/>
    <property type="evidence" value="ECO:0007669"/>
    <property type="project" value="UniProtKB-SubCell"/>
</dbReference>
<comment type="catalytic activity">
    <reaction evidence="1">
        <text>a 1,2-diacyl-sn-glycero-3-phosphate + CTP + H(+) = a CDP-1,2-diacyl-sn-glycerol + diphosphate</text>
        <dbReference type="Rhea" id="RHEA:16229"/>
        <dbReference type="ChEBI" id="CHEBI:15378"/>
        <dbReference type="ChEBI" id="CHEBI:33019"/>
        <dbReference type="ChEBI" id="CHEBI:37563"/>
        <dbReference type="ChEBI" id="CHEBI:58332"/>
        <dbReference type="ChEBI" id="CHEBI:58608"/>
        <dbReference type="EC" id="2.7.7.41"/>
    </reaction>
</comment>
<dbReference type="RefSeq" id="WP_183477183.1">
    <property type="nucleotide sequence ID" value="NZ_JACIFO010000004.1"/>
</dbReference>
<keyword evidence="17" id="KW-1208">Phospholipid metabolism</keyword>
<protein>
    <recommendedName>
        <fullName evidence="7">Phosphatidate cytidylyltransferase</fullName>
        <ecNumber evidence="6">2.7.7.41</ecNumber>
    </recommendedName>
    <alternativeName>
        <fullName evidence="20">CDP-DAG synthase</fullName>
    </alternativeName>
    <alternativeName>
        <fullName evidence="22">CDP-DG synthase</fullName>
    </alternativeName>
    <alternativeName>
        <fullName evidence="18">CDP-diacylglycerol synthase</fullName>
    </alternativeName>
    <alternativeName>
        <fullName evidence="21">CDP-diglyceride pyrophosphorylase</fullName>
    </alternativeName>
    <alternativeName>
        <fullName evidence="23">CDP-diglyceride synthase</fullName>
    </alternativeName>
    <alternativeName>
        <fullName evidence="19">CTP:phosphatidate cytidylyltransferase</fullName>
    </alternativeName>
</protein>
<evidence type="ECO:0000256" key="4">
    <source>
        <dbReference type="ARBA" id="ARBA00005189"/>
    </source>
</evidence>
<gene>
    <name evidence="25" type="ORF">GGR32_001110</name>
</gene>
<evidence type="ECO:0000256" key="24">
    <source>
        <dbReference type="SAM" id="Phobius"/>
    </source>
</evidence>
<dbReference type="EMBL" id="JACIFO010000004">
    <property type="protein sequence ID" value="MBB4118819.1"/>
    <property type="molecule type" value="Genomic_DNA"/>
</dbReference>
<keyword evidence="10 25" id="KW-0808">Transferase</keyword>
<keyword evidence="12 25" id="KW-0548">Nucleotidyltransferase</keyword>
<evidence type="ECO:0000256" key="3">
    <source>
        <dbReference type="ARBA" id="ARBA00005119"/>
    </source>
</evidence>
<evidence type="ECO:0000256" key="20">
    <source>
        <dbReference type="ARBA" id="ARBA00032253"/>
    </source>
</evidence>
<dbReference type="EC" id="2.7.7.41" evidence="6"/>
<keyword evidence="8" id="KW-1003">Cell membrane</keyword>
<evidence type="ECO:0000256" key="13">
    <source>
        <dbReference type="ARBA" id="ARBA00022989"/>
    </source>
</evidence>
<evidence type="ECO:0000256" key="6">
    <source>
        <dbReference type="ARBA" id="ARBA00012487"/>
    </source>
</evidence>
<dbReference type="GO" id="GO:0016024">
    <property type="term" value="P:CDP-diacylglycerol biosynthetic process"/>
    <property type="evidence" value="ECO:0007669"/>
    <property type="project" value="TreeGrafter"/>
</dbReference>
<sequence>MSETLTRSISGALYIILLISATYFSEYSFYALLAFFGIGSLIELQKLLQVKNYFSYLLLIFSILYFSIYKDSLSDIFLLIPTLIFNALLIKDLFSTHKTSFFKHKKHLFIFFYLIAAIVFMLLIPFQEQKFTPLLLISCYTLIWVNDSFAYLVGKNLGKHKLLERISPKKTIEGFLGGAFFSILASYILYICTDIFTSFIIWLGLSLIITITGTLGDLIQSKLKRQANVKDSGKIMPGHGGLLDRLDSILFSSTFIYTYMLIINYVS</sequence>
<feature type="transmembrane region" description="Helical" evidence="24">
    <location>
        <begin position="174"/>
        <end position="193"/>
    </location>
</feature>
<evidence type="ECO:0000256" key="19">
    <source>
        <dbReference type="ARBA" id="ARBA00031825"/>
    </source>
</evidence>
<evidence type="ECO:0000256" key="21">
    <source>
        <dbReference type="ARBA" id="ARBA00032396"/>
    </source>
</evidence>
<feature type="transmembrane region" description="Helical" evidence="24">
    <location>
        <begin position="53"/>
        <end position="70"/>
    </location>
</feature>
<dbReference type="GO" id="GO:0004605">
    <property type="term" value="F:phosphatidate cytidylyltransferase activity"/>
    <property type="evidence" value="ECO:0007669"/>
    <property type="project" value="UniProtKB-EC"/>
</dbReference>
<keyword evidence="9" id="KW-0444">Lipid biosynthesis</keyword>
<evidence type="ECO:0000256" key="15">
    <source>
        <dbReference type="ARBA" id="ARBA00023136"/>
    </source>
</evidence>
<keyword evidence="13 24" id="KW-1133">Transmembrane helix</keyword>
<keyword evidence="15 24" id="KW-0472">Membrane</keyword>
<name>A0A840EKB6_9FLAO</name>
<keyword evidence="14" id="KW-0443">Lipid metabolism</keyword>
<feature type="transmembrane region" description="Helical" evidence="24">
    <location>
        <begin position="76"/>
        <end position="94"/>
    </location>
</feature>
<organism evidence="25 26">
    <name type="scientific">Mesonia hippocampi</name>
    <dbReference type="NCBI Taxonomy" id="1628250"/>
    <lineage>
        <taxon>Bacteria</taxon>
        <taxon>Pseudomonadati</taxon>
        <taxon>Bacteroidota</taxon>
        <taxon>Flavobacteriia</taxon>
        <taxon>Flavobacteriales</taxon>
        <taxon>Flavobacteriaceae</taxon>
        <taxon>Mesonia</taxon>
    </lineage>
</organism>
<feature type="transmembrane region" description="Helical" evidence="24">
    <location>
        <begin position="199"/>
        <end position="219"/>
    </location>
</feature>
<evidence type="ECO:0000256" key="17">
    <source>
        <dbReference type="ARBA" id="ARBA00023264"/>
    </source>
</evidence>
<evidence type="ECO:0000313" key="26">
    <source>
        <dbReference type="Proteomes" id="UP000553034"/>
    </source>
</evidence>
<keyword evidence="16" id="KW-0594">Phospholipid biosynthesis</keyword>
<evidence type="ECO:0000256" key="16">
    <source>
        <dbReference type="ARBA" id="ARBA00023209"/>
    </source>
</evidence>
<evidence type="ECO:0000256" key="7">
    <source>
        <dbReference type="ARBA" id="ARBA00019373"/>
    </source>
</evidence>
<comment type="similarity">
    <text evidence="5">Belongs to the CDS family.</text>
</comment>
<dbReference type="PANTHER" id="PTHR46382">
    <property type="entry name" value="PHOSPHATIDATE CYTIDYLYLTRANSFERASE"/>
    <property type="match status" value="1"/>
</dbReference>
<comment type="caution">
    <text evidence="25">The sequence shown here is derived from an EMBL/GenBank/DDBJ whole genome shotgun (WGS) entry which is preliminary data.</text>
</comment>
<evidence type="ECO:0000256" key="5">
    <source>
        <dbReference type="ARBA" id="ARBA00010185"/>
    </source>
</evidence>
<dbReference type="PANTHER" id="PTHR46382:SF1">
    <property type="entry name" value="PHOSPHATIDATE CYTIDYLYLTRANSFERASE"/>
    <property type="match status" value="1"/>
</dbReference>
<evidence type="ECO:0000256" key="11">
    <source>
        <dbReference type="ARBA" id="ARBA00022692"/>
    </source>
</evidence>
<evidence type="ECO:0000256" key="22">
    <source>
        <dbReference type="ARBA" id="ARBA00032743"/>
    </source>
</evidence>
<comment type="subcellular location">
    <subcellularLocation>
        <location evidence="2">Cell membrane</location>
        <topology evidence="2">Multi-pass membrane protein</topology>
    </subcellularLocation>
</comment>
<evidence type="ECO:0000256" key="10">
    <source>
        <dbReference type="ARBA" id="ARBA00022679"/>
    </source>
</evidence>
<feature type="transmembrane region" description="Helical" evidence="24">
    <location>
        <begin position="249"/>
        <end position="266"/>
    </location>
</feature>
<keyword evidence="26" id="KW-1185">Reference proteome</keyword>